<name>A0ABN3STF5_9ACTN</name>
<protein>
    <submittedName>
        <fullName evidence="2">Uncharacterized protein</fullName>
    </submittedName>
</protein>
<organism evidence="2 3">
    <name type="scientific">Nonomuraea recticatena</name>
    <dbReference type="NCBI Taxonomy" id="46178"/>
    <lineage>
        <taxon>Bacteria</taxon>
        <taxon>Bacillati</taxon>
        <taxon>Actinomycetota</taxon>
        <taxon>Actinomycetes</taxon>
        <taxon>Streptosporangiales</taxon>
        <taxon>Streptosporangiaceae</taxon>
        <taxon>Nonomuraea</taxon>
    </lineage>
</organism>
<comment type="caution">
    <text evidence="2">The sequence shown here is derived from an EMBL/GenBank/DDBJ whole genome shotgun (WGS) entry which is preliminary data.</text>
</comment>
<evidence type="ECO:0000313" key="3">
    <source>
        <dbReference type="Proteomes" id="UP001501666"/>
    </source>
</evidence>
<feature type="region of interest" description="Disordered" evidence="1">
    <location>
        <begin position="1"/>
        <end position="22"/>
    </location>
</feature>
<proteinExistence type="predicted"/>
<gene>
    <name evidence="2" type="ORF">GCM10010412_072440</name>
</gene>
<evidence type="ECO:0000313" key="2">
    <source>
        <dbReference type="EMBL" id="GAA2685434.1"/>
    </source>
</evidence>
<dbReference type="Proteomes" id="UP001501666">
    <property type="component" value="Unassembled WGS sequence"/>
</dbReference>
<evidence type="ECO:0000256" key="1">
    <source>
        <dbReference type="SAM" id="MobiDB-lite"/>
    </source>
</evidence>
<feature type="compositionally biased region" description="Basic and acidic residues" evidence="1">
    <location>
        <begin position="1"/>
        <end position="10"/>
    </location>
</feature>
<feature type="region of interest" description="Disordered" evidence="1">
    <location>
        <begin position="140"/>
        <end position="164"/>
    </location>
</feature>
<reference evidence="2 3" key="1">
    <citation type="journal article" date="2019" name="Int. J. Syst. Evol. Microbiol.">
        <title>The Global Catalogue of Microorganisms (GCM) 10K type strain sequencing project: providing services to taxonomists for standard genome sequencing and annotation.</title>
        <authorList>
            <consortium name="The Broad Institute Genomics Platform"/>
            <consortium name="The Broad Institute Genome Sequencing Center for Infectious Disease"/>
            <person name="Wu L."/>
            <person name="Ma J."/>
        </authorList>
    </citation>
    <scope>NUCLEOTIDE SEQUENCE [LARGE SCALE GENOMIC DNA]</scope>
    <source>
        <strain evidence="2 3">JCM 6835</strain>
    </source>
</reference>
<keyword evidence="3" id="KW-1185">Reference proteome</keyword>
<dbReference type="RefSeq" id="WP_346152859.1">
    <property type="nucleotide sequence ID" value="NZ_BAAATE010000026.1"/>
</dbReference>
<dbReference type="EMBL" id="BAAATE010000026">
    <property type="protein sequence ID" value="GAA2685434.1"/>
    <property type="molecule type" value="Genomic_DNA"/>
</dbReference>
<sequence length="164" mass="18110">MSDIAVKDAEAADQEAEDSAGAIDGVVVDPDLVFTTKPKPHLSQESAADRMVAFQLDDATYYLVKPRKWEDLLVELEETQARRATGPDVLWTGWDFLERVIVPESLRRLLARVKDDNDDLERADLFLLIPQIIHKLAARENGRKAAPAGPRPARAKAGRGAARG</sequence>
<accession>A0ABN3STF5</accession>